<dbReference type="InterPro" id="IPR001387">
    <property type="entry name" value="Cro/C1-type_HTH"/>
</dbReference>
<dbReference type="OrthoDB" id="2186666at2"/>
<evidence type="ECO:0000313" key="3">
    <source>
        <dbReference type="Proteomes" id="UP000273145"/>
    </source>
</evidence>
<dbReference type="PROSITE" id="PS50943">
    <property type="entry name" value="HTH_CROC1"/>
    <property type="match status" value="1"/>
</dbReference>
<dbReference type="Proteomes" id="UP000273145">
    <property type="component" value="Chromosome"/>
</dbReference>
<dbReference type="CDD" id="cd00093">
    <property type="entry name" value="HTH_XRE"/>
    <property type="match status" value="1"/>
</dbReference>
<dbReference type="SMART" id="SM00530">
    <property type="entry name" value="HTH_XRE"/>
    <property type="match status" value="1"/>
</dbReference>
<dbReference type="Gene3D" id="1.10.260.40">
    <property type="entry name" value="lambda repressor-like DNA-binding domains"/>
    <property type="match status" value="1"/>
</dbReference>
<organism evidence="2 3">
    <name type="scientific">Paenibacillus lentus</name>
    <dbReference type="NCBI Taxonomy" id="1338368"/>
    <lineage>
        <taxon>Bacteria</taxon>
        <taxon>Bacillati</taxon>
        <taxon>Bacillota</taxon>
        <taxon>Bacilli</taxon>
        <taxon>Bacillales</taxon>
        <taxon>Paenibacillaceae</taxon>
        <taxon>Paenibacillus</taxon>
    </lineage>
</organism>
<proteinExistence type="predicted"/>
<dbReference type="InterPro" id="IPR010982">
    <property type="entry name" value="Lambda_DNA-bd_dom_sf"/>
</dbReference>
<dbReference type="SUPFAM" id="SSF47413">
    <property type="entry name" value="lambda repressor-like DNA-binding domains"/>
    <property type="match status" value="1"/>
</dbReference>
<evidence type="ECO:0000259" key="1">
    <source>
        <dbReference type="PROSITE" id="PS50943"/>
    </source>
</evidence>
<dbReference type="Pfam" id="PF13443">
    <property type="entry name" value="HTH_26"/>
    <property type="match status" value="1"/>
</dbReference>
<dbReference type="AlphaFoldDB" id="A0A3Q8S6T2"/>
<feature type="domain" description="HTH cro/C1-type" evidence="1">
    <location>
        <begin position="11"/>
        <end position="64"/>
    </location>
</feature>
<reference evidence="2 3" key="1">
    <citation type="submission" date="2018-11" db="EMBL/GenBank/DDBJ databases">
        <title>Genome sequencing of Paenibacillus lentus DSM25539(T).</title>
        <authorList>
            <person name="Kook J.-K."/>
            <person name="Park S.-N."/>
            <person name="Lim Y.K."/>
        </authorList>
    </citation>
    <scope>NUCLEOTIDE SEQUENCE [LARGE SCALE GENOMIC DNA]</scope>
    <source>
        <strain evidence="2 3">DSM 25539</strain>
    </source>
</reference>
<evidence type="ECO:0000313" key="2">
    <source>
        <dbReference type="EMBL" id="AZK48538.1"/>
    </source>
</evidence>
<protein>
    <submittedName>
        <fullName evidence="2">XRE family transcriptional regulator</fullName>
    </submittedName>
</protein>
<accession>A0A3Q8S6T2</accession>
<gene>
    <name evidence="2" type="ORF">EIM92_22105</name>
</gene>
<sequence length="72" mass="8174">MKKVKITLGDLLKQKGMSINELSLQSDVRRAAISELVNGKRENINFRHIEQIAEALQITDIRKIITLIDEGD</sequence>
<dbReference type="GO" id="GO:0003677">
    <property type="term" value="F:DNA binding"/>
    <property type="evidence" value="ECO:0007669"/>
    <property type="project" value="InterPro"/>
</dbReference>
<name>A0A3Q8S6T2_9BACL</name>
<dbReference type="KEGG" id="plen:EIM92_22105"/>
<keyword evidence="3" id="KW-1185">Reference proteome</keyword>
<dbReference type="EMBL" id="CP034248">
    <property type="protein sequence ID" value="AZK48538.1"/>
    <property type="molecule type" value="Genomic_DNA"/>
</dbReference>
<dbReference type="RefSeq" id="WP_125084693.1">
    <property type="nucleotide sequence ID" value="NZ_CP034248.1"/>
</dbReference>